<dbReference type="AlphaFoldDB" id="A0A8X6UUG5"/>
<organism evidence="2 3">
    <name type="scientific">Trichonephila clavipes</name>
    <name type="common">Golden silk orbweaver</name>
    <name type="synonym">Nephila clavipes</name>
    <dbReference type="NCBI Taxonomy" id="2585209"/>
    <lineage>
        <taxon>Eukaryota</taxon>
        <taxon>Metazoa</taxon>
        <taxon>Ecdysozoa</taxon>
        <taxon>Arthropoda</taxon>
        <taxon>Chelicerata</taxon>
        <taxon>Arachnida</taxon>
        <taxon>Araneae</taxon>
        <taxon>Araneomorphae</taxon>
        <taxon>Entelegynae</taxon>
        <taxon>Araneoidea</taxon>
        <taxon>Nephilidae</taxon>
        <taxon>Trichonephila</taxon>
    </lineage>
</organism>
<feature type="region of interest" description="Disordered" evidence="1">
    <location>
        <begin position="80"/>
        <end position="113"/>
    </location>
</feature>
<comment type="caution">
    <text evidence="2">The sequence shown here is derived from an EMBL/GenBank/DDBJ whole genome shotgun (WGS) entry which is preliminary data.</text>
</comment>
<sequence length="113" mass="12901">MWKCKNLKLSKKANFTFPTALNCKAYGHMVNYYKCPLFPKPRNRTFNKPNYSSIVESIVRPNLTFAQAAKQAQATIQPTTLQQMAPRASEIPARNQAQTQAVRRQIPPPNHSR</sequence>
<reference evidence="2" key="1">
    <citation type="submission" date="2020-08" db="EMBL/GenBank/DDBJ databases">
        <title>Multicomponent nature underlies the extraordinary mechanical properties of spider dragline silk.</title>
        <authorList>
            <person name="Kono N."/>
            <person name="Nakamura H."/>
            <person name="Mori M."/>
            <person name="Yoshida Y."/>
            <person name="Ohtoshi R."/>
            <person name="Malay A.D."/>
            <person name="Moran D.A.P."/>
            <person name="Tomita M."/>
            <person name="Numata K."/>
            <person name="Arakawa K."/>
        </authorList>
    </citation>
    <scope>NUCLEOTIDE SEQUENCE</scope>
</reference>
<evidence type="ECO:0000313" key="3">
    <source>
        <dbReference type="Proteomes" id="UP000887159"/>
    </source>
</evidence>
<accession>A0A8X6UUG5</accession>
<evidence type="ECO:0000313" key="2">
    <source>
        <dbReference type="EMBL" id="GFX93091.1"/>
    </source>
</evidence>
<evidence type="ECO:0000256" key="1">
    <source>
        <dbReference type="SAM" id="MobiDB-lite"/>
    </source>
</evidence>
<keyword evidence="3" id="KW-1185">Reference proteome</keyword>
<name>A0A8X6UUG5_TRICX</name>
<protein>
    <submittedName>
        <fullName evidence="2">Uncharacterized protein</fullName>
    </submittedName>
</protein>
<proteinExistence type="predicted"/>
<dbReference type="Proteomes" id="UP000887159">
    <property type="component" value="Unassembled WGS sequence"/>
</dbReference>
<dbReference type="EMBL" id="BMAU01021171">
    <property type="protein sequence ID" value="GFX93091.1"/>
    <property type="molecule type" value="Genomic_DNA"/>
</dbReference>
<gene>
    <name evidence="2" type="ORF">TNCV_140351</name>
</gene>